<keyword evidence="2" id="KW-0540">Nuclease</keyword>
<keyword evidence="6" id="KW-1015">Disulfide bond</keyword>
<evidence type="ECO:0000256" key="8">
    <source>
        <dbReference type="SAM" id="SignalP"/>
    </source>
</evidence>
<evidence type="ECO:0000256" key="6">
    <source>
        <dbReference type="ARBA" id="ARBA00023157"/>
    </source>
</evidence>
<dbReference type="Proteomes" id="UP000827284">
    <property type="component" value="Unassembled WGS sequence"/>
</dbReference>
<dbReference type="GO" id="GO:0003676">
    <property type="term" value="F:nucleic acid binding"/>
    <property type="evidence" value="ECO:0007669"/>
    <property type="project" value="InterPro"/>
</dbReference>
<name>A0A9P3HB53_9FUNG</name>
<comment type="caution">
    <text evidence="9">The sequence shown here is derived from an EMBL/GenBank/DDBJ whole genome shotgun (WGS) entry which is preliminary data.</text>
</comment>
<dbReference type="CDD" id="cd11010">
    <property type="entry name" value="S1-P1_nuclease"/>
    <property type="match status" value="1"/>
</dbReference>
<dbReference type="GO" id="GO:0006308">
    <property type="term" value="P:DNA catabolic process"/>
    <property type="evidence" value="ECO:0007669"/>
    <property type="project" value="InterPro"/>
</dbReference>
<dbReference type="PANTHER" id="PTHR33146">
    <property type="entry name" value="ENDONUCLEASE 4"/>
    <property type="match status" value="1"/>
</dbReference>
<protein>
    <submittedName>
        <fullName evidence="9">Uncharacterized protein</fullName>
    </submittedName>
</protein>
<evidence type="ECO:0000313" key="9">
    <source>
        <dbReference type="EMBL" id="GJJ73097.1"/>
    </source>
</evidence>
<feature type="signal peptide" evidence="8">
    <location>
        <begin position="1"/>
        <end position="23"/>
    </location>
</feature>
<sequence>MRFSVSVAAAASLTLLSASYVQGYGILGHTLTGQVAQLFLTPETAKQVKEILSPYYDGLLSKAAPWPDTIKGQAKYRWASIFHYVNTPGDNPPDSCRFEYNYDGKDVVNGLFNMTTTLYHFKQSPPATPEEKSVREDALRFFVHFMGDIHQPLHASGKSRGGNDAPARWGRAKTNLHKIWDGQLILKDIKDHFDNNPKAYLDNMVDMANTFWQPEAANWTECDPEQNQGTNPWSDTTPLITKLCPMQWARAMNQLDCTYVWKDYDSTQDYSSVYFDKVTGEANGFLVQKLITMSGIRMAAVLNQIYDPLPENGRERLSVQEPSRRLRLILQ</sequence>
<comment type="similarity">
    <text evidence="1">Belongs to the nuclease type I family.</text>
</comment>
<reference evidence="9" key="1">
    <citation type="submission" date="2021-11" db="EMBL/GenBank/DDBJ databases">
        <authorList>
            <person name="Herlambang A."/>
            <person name="Guo Y."/>
            <person name="Takashima Y."/>
            <person name="Nishizawa T."/>
        </authorList>
    </citation>
    <scope>NUCLEOTIDE SEQUENCE</scope>
    <source>
        <strain evidence="9">E1425</strain>
    </source>
</reference>
<dbReference type="InterPro" id="IPR003154">
    <property type="entry name" value="S1/P1nuclease"/>
</dbReference>
<dbReference type="EMBL" id="BQFW01000007">
    <property type="protein sequence ID" value="GJJ73097.1"/>
    <property type="molecule type" value="Genomic_DNA"/>
</dbReference>
<feature type="chain" id="PRO_5040232527" evidence="8">
    <location>
        <begin position="24"/>
        <end position="331"/>
    </location>
</feature>
<evidence type="ECO:0000256" key="4">
    <source>
        <dbReference type="ARBA" id="ARBA00022759"/>
    </source>
</evidence>
<evidence type="ECO:0000256" key="1">
    <source>
        <dbReference type="ARBA" id="ARBA00009547"/>
    </source>
</evidence>
<keyword evidence="10" id="KW-1185">Reference proteome</keyword>
<keyword evidence="4" id="KW-0255">Endonuclease</keyword>
<organism evidence="9 10">
    <name type="scientific">Entomortierella parvispora</name>
    <dbReference type="NCBI Taxonomy" id="205924"/>
    <lineage>
        <taxon>Eukaryota</taxon>
        <taxon>Fungi</taxon>
        <taxon>Fungi incertae sedis</taxon>
        <taxon>Mucoromycota</taxon>
        <taxon>Mortierellomycotina</taxon>
        <taxon>Mortierellomycetes</taxon>
        <taxon>Mortierellales</taxon>
        <taxon>Mortierellaceae</taxon>
        <taxon>Entomortierella</taxon>
    </lineage>
</organism>
<dbReference type="OrthoDB" id="441446at2759"/>
<dbReference type="PANTHER" id="PTHR33146:SF29">
    <property type="entry name" value="S1_P1 NUCLEASE"/>
    <property type="match status" value="1"/>
</dbReference>
<dbReference type="GO" id="GO:0004519">
    <property type="term" value="F:endonuclease activity"/>
    <property type="evidence" value="ECO:0007669"/>
    <property type="project" value="UniProtKB-KW"/>
</dbReference>
<keyword evidence="3" id="KW-0479">Metal-binding</keyword>
<evidence type="ECO:0000256" key="2">
    <source>
        <dbReference type="ARBA" id="ARBA00022722"/>
    </source>
</evidence>
<evidence type="ECO:0000256" key="3">
    <source>
        <dbReference type="ARBA" id="ARBA00022723"/>
    </source>
</evidence>
<dbReference type="SUPFAM" id="SSF48537">
    <property type="entry name" value="Phospholipase C/P1 nuclease"/>
    <property type="match status" value="1"/>
</dbReference>
<accession>A0A9P3HB53</accession>
<keyword evidence="7" id="KW-0325">Glycoprotein</keyword>
<dbReference type="AlphaFoldDB" id="A0A9P3HB53"/>
<evidence type="ECO:0000256" key="5">
    <source>
        <dbReference type="ARBA" id="ARBA00022801"/>
    </source>
</evidence>
<keyword evidence="8" id="KW-0732">Signal</keyword>
<evidence type="ECO:0000256" key="7">
    <source>
        <dbReference type="ARBA" id="ARBA00023180"/>
    </source>
</evidence>
<dbReference type="Gene3D" id="1.10.575.10">
    <property type="entry name" value="P1 Nuclease"/>
    <property type="match status" value="1"/>
</dbReference>
<proteinExistence type="inferred from homology"/>
<gene>
    <name evidence="9" type="ORF">EMPS_05455</name>
</gene>
<keyword evidence="5" id="KW-0378">Hydrolase</keyword>
<dbReference type="Pfam" id="PF02265">
    <property type="entry name" value="S1-P1_nuclease"/>
    <property type="match status" value="1"/>
</dbReference>
<dbReference type="GO" id="GO:0016788">
    <property type="term" value="F:hydrolase activity, acting on ester bonds"/>
    <property type="evidence" value="ECO:0007669"/>
    <property type="project" value="InterPro"/>
</dbReference>
<reference evidence="9" key="2">
    <citation type="journal article" date="2022" name="Microbiol. Resour. Announc.">
        <title>Whole-Genome Sequence of Entomortierella parvispora E1425, a Mucoromycotan Fungus Associated with Burkholderiaceae-Related Endosymbiotic Bacteria.</title>
        <authorList>
            <person name="Herlambang A."/>
            <person name="Guo Y."/>
            <person name="Takashima Y."/>
            <person name="Narisawa K."/>
            <person name="Ohta H."/>
            <person name="Nishizawa T."/>
        </authorList>
    </citation>
    <scope>NUCLEOTIDE SEQUENCE</scope>
    <source>
        <strain evidence="9">E1425</strain>
    </source>
</reference>
<dbReference type="InterPro" id="IPR008947">
    <property type="entry name" value="PLipase_C/P1_nuclease_dom_sf"/>
</dbReference>
<dbReference type="GO" id="GO:0046872">
    <property type="term" value="F:metal ion binding"/>
    <property type="evidence" value="ECO:0007669"/>
    <property type="project" value="UniProtKB-KW"/>
</dbReference>
<evidence type="ECO:0000313" key="10">
    <source>
        <dbReference type="Proteomes" id="UP000827284"/>
    </source>
</evidence>